<evidence type="ECO:0000313" key="3">
    <source>
        <dbReference type="Proteomes" id="UP001172778"/>
    </source>
</evidence>
<keyword evidence="3" id="KW-1185">Reference proteome</keyword>
<dbReference type="SUPFAM" id="SSF49452">
    <property type="entry name" value="Starch-binding domain-like"/>
    <property type="match status" value="1"/>
</dbReference>
<sequence>MDFWRQGVLAVAALISGVTLAATTATDGDWAAQNVTLSNTSEAAFMVRVGDIDNLGYGWPSNFDPFSGETTPVHAWPCTSGDADASGTDRIMVVSSYASNPPNGSDGYTSCTSRPANSPRPVILQWDKQATGSINAATLQIFVDDFQAPSWRASYQVLINGVRIPTLERLINSLDQTGPVGKLITFQIPSEYLYLLNNGRLSLLFDDPVTGAGDGYAIDFVKLLINPKISSAQTGTVSGKVLDSASGTALKGAAVTVNGEVLALTDASGAYSVTTVSAGYAAVQVSRTGYITAVKFVDVLASKNSSLDFSLVVGQTPTSSASNCVATLNNSASLLTIPCLDYLGVNDARTPYWAEFEGFVISGPLTFRLKNYGAGYKNP</sequence>
<organism evidence="2 3">
    <name type="scientific">Parachitinimonas caeni</name>
    <dbReference type="NCBI Taxonomy" id="3031301"/>
    <lineage>
        <taxon>Bacteria</taxon>
        <taxon>Pseudomonadati</taxon>
        <taxon>Pseudomonadota</taxon>
        <taxon>Betaproteobacteria</taxon>
        <taxon>Neisseriales</taxon>
        <taxon>Chitinibacteraceae</taxon>
        <taxon>Parachitinimonas</taxon>
    </lineage>
</organism>
<feature type="signal peptide" evidence="1">
    <location>
        <begin position="1"/>
        <end position="21"/>
    </location>
</feature>
<proteinExistence type="predicted"/>
<dbReference type="Pfam" id="PF13620">
    <property type="entry name" value="CarboxypepD_reg"/>
    <property type="match status" value="1"/>
</dbReference>
<feature type="chain" id="PRO_5046037934" evidence="1">
    <location>
        <begin position="22"/>
        <end position="379"/>
    </location>
</feature>
<protein>
    <submittedName>
        <fullName evidence="2">Carboxypeptidase-like regulatory domain-containing protein</fullName>
    </submittedName>
</protein>
<gene>
    <name evidence="2" type="ORF">PZA18_13130</name>
</gene>
<dbReference type="RefSeq" id="WP_284101305.1">
    <property type="nucleotide sequence ID" value="NZ_JARRAF010000014.1"/>
</dbReference>
<evidence type="ECO:0000256" key="1">
    <source>
        <dbReference type="SAM" id="SignalP"/>
    </source>
</evidence>
<name>A0ABT7DY73_9NEIS</name>
<evidence type="ECO:0000313" key="2">
    <source>
        <dbReference type="EMBL" id="MDK2124991.1"/>
    </source>
</evidence>
<accession>A0ABT7DY73</accession>
<comment type="caution">
    <text evidence="2">The sequence shown here is derived from an EMBL/GenBank/DDBJ whole genome shotgun (WGS) entry which is preliminary data.</text>
</comment>
<reference evidence="2" key="1">
    <citation type="submission" date="2023-03" db="EMBL/GenBank/DDBJ databases">
        <title>Chitinimonas shenzhenensis gen. nov., sp. nov., a novel member of family Burkholderiaceae isolated from activated sludge collected in Shen Zhen, China.</title>
        <authorList>
            <person name="Wang X."/>
        </authorList>
    </citation>
    <scope>NUCLEOTIDE SEQUENCE</scope>
    <source>
        <strain evidence="2">DQS-5</strain>
    </source>
</reference>
<dbReference type="InterPro" id="IPR013784">
    <property type="entry name" value="Carb-bd-like_fold"/>
</dbReference>
<keyword evidence="1" id="KW-0732">Signal</keyword>
<dbReference type="EMBL" id="JARRAF010000014">
    <property type="protein sequence ID" value="MDK2124991.1"/>
    <property type="molecule type" value="Genomic_DNA"/>
</dbReference>
<dbReference type="Gene3D" id="2.60.40.1120">
    <property type="entry name" value="Carboxypeptidase-like, regulatory domain"/>
    <property type="match status" value="1"/>
</dbReference>
<dbReference type="Proteomes" id="UP001172778">
    <property type="component" value="Unassembled WGS sequence"/>
</dbReference>